<feature type="compositionally biased region" description="Basic residues" evidence="2">
    <location>
        <begin position="851"/>
        <end position="868"/>
    </location>
</feature>
<feature type="compositionally biased region" description="Basic and acidic residues" evidence="2">
    <location>
        <begin position="569"/>
        <end position="588"/>
    </location>
</feature>
<reference evidence="4" key="1">
    <citation type="submission" date="2021-03" db="EMBL/GenBank/DDBJ databases">
        <authorList>
            <person name="Palmer J.M."/>
        </authorList>
    </citation>
    <scope>NUCLEOTIDE SEQUENCE</scope>
    <source>
        <strain evidence="4">ARV_011</strain>
    </source>
</reference>
<dbReference type="Gene3D" id="1.20.5.1000">
    <property type="entry name" value="arf6 gtpase in complex with a specific effector, jip4"/>
    <property type="match status" value="1"/>
</dbReference>
<feature type="compositionally biased region" description="Polar residues" evidence="2">
    <location>
        <begin position="479"/>
        <end position="494"/>
    </location>
</feature>
<keyword evidence="3" id="KW-0732">Signal</keyword>
<feature type="signal peptide" evidence="3">
    <location>
        <begin position="1"/>
        <end position="20"/>
    </location>
</feature>
<feature type="coiled-coil region" evidence="1">
    <location>
        <begin position="108"/>
        <end position="333"/>
    </location>
</feature>
<feature type="compositionally biased region" description="Basic and acidic residues" evidence="2">
    <location>
        <begin position="650"/>
        <end position="662"/>
    </location>
</feature>
<protein>
    <submittedName>
        <fullName evidence="4">Uncharacterized protein</fullName>
    </submittedName>
</protein>
<feature type="compositionally biased region" description="Polar residues" evidence="2">
    <location>
        <begin position="557"/>
        <end position="568"/>
    </location>
</feature>
<keyword evidence="5" id="KW-1185">Reference proteome</keyword>
<feature type="compositionally biased region" description="Basic and acidic residues" evidence="2">
    <location>
        <begin position="595"/>
        <end position="613"/>
    </location>
</feature>
<organism evidence="4 5">
    <name type="scientific">Scheffersomyces spartinae</name>
    <dbReference type="NCBI Taxonomy" id="45513"/>
    <lineage>
        <taxon>Eukaryota</taxon>
        <taxon>Fungi</taxon>
        <taxon>Dikarya</taxon>
        <taxon>Ascomycota</taxon>
        <taxon>Saccharomycotina</taxon>
        <taxon>Pichiomycetes</taxon>
        <taxon>Debaryomycetaceae</taxon>
        <taxon>Scheffersomyces</taxon>
    </lineage>
</organism>
<comment type="caution">
    <text evidence="4">The sequence shown here is derived from an EMBL/GenBank/DDBJ whole genome shotgun (WGS) entry which is preliminary data.</text>
</comment>
<dbReference type="EMBL" id="JAHMUF010000004">
    <property type="protein sequence ID" value="KAG7195226.1"/>
    <property type="molecule type" value="Genomic_DNA"/>
</dbReference>
<feature type="compositionally biased region" description="Polar residues" evidence="2">
    <location>
        <begin position="456"/>
        <end position="468"/>
    </location>
</feature>
<feature type="compositionally biased region" description="Basic and acidic residues" evidence="2">
    <location>
        <begin position="370"/>
        <end position="418"/>
    </location>
</feature>
<dbReference type="GeneID" id="66117126"/>
<proteinExistence type="predicted"/>
<dbReference type="OrthoDB" id="2378640at2759"/>
<feature type="compositionally biased region" description="Acidic residues" evidence="2">
    <location>
        <begin position="544"/>
        <end position="554"/>
    </location>
</feature>
<feature type="compositionally biased region" description="Polar residues" evidence="2">
    <location>
        <begin position="632"/>
        <end position="643"/>
    </location>
</feature>
<feature type="compositionally biased region" description="Basic and acidic residues" evidence="2">
    <location>
        <begin position="810"/>
        <end position="819"/>
    </location>
</feature>
<evidence type="ECO:0000256" key="3">
    <source>
        <dbReference type="SAM" id="SignalP"/>
    </source>
</evidence>
<evidence type="ECO:0000256" key="2">
    <source>
        <dbReference type="SAM" id="MobiDB-lite"/>
    </source>
</evidence>
<keyword evidence="1" id="KW-0175">Coiled coil</keyword>
<gene>
    <name evidence="4" type="ORF">KQ657_003752</name>
</gene>
<dbReference type="AlphaFoldDB" id="A0A9P8AJW6"/>
<dbReference type="Proteomes" id="UP000790833">
    <property type="component" value="Unassembled WGS sequence"/>
</dbReference>
<evidence type="ECO:0000256" key="1">
    <source>
        <dbReference type="SAM" id="Coils"/>
    </source>
</evidence>
<sequence length="868" mass="98353">MSLTTILFLIVIVLLFIVYFEVNKKPAQTTDEVENKYEDLISQLQKQLKEKSLEYEKLKTQHTALESRERETKVSSLSSLNVLKQQLHDVNLQHDASRASQKLLVQKNMEMESEIKQLLIRVSQLTSENVEKTKEFDQLESLYDYKLNKEITTLVASRDLQIANLEARLRAEEESNTKIKQITDALVANATKNMTEYTIQIEQLKAELADEKVDLETTKTSLLEKGIELQSLKGDRMDLKKKLECTELEFEETKMALTEYHENESKITKEKESLSEQVNALNEEKLALNSHVESLKSEATTLKSEVASLTLEVDSLKTTVNSLENEINDLKAASIKQLPDKEKEDNGTQVAVKEGESETNNSKLDEEEFQVEKVSEIPDAIEPKVDMEKGTPIEEHILKTDESKRGNDEEIQSSKEAHTSQFKIETLPTSETNEVQEERQEKVSDTETDEKELTDSDINIESSKQNGSKLGIFLHATEGTDNNLGDQSDAVQVQNEHDNNDFEETKEGQAPDKRNARDLKKSEIIEPQDGKSPAEIEELKDTEQESIPDLEEAEAGSNVTLNATISNENKSKDLNETTMEKTIDDDVKSLANELNTDKVERGDNFLSEEAKEEPPEELPDENQDSKRETVIEDQNVSKTTSDAQIAPEATKPKTSEEVKEPLENVIPSQKKLNEEWEQENAAAITKLQDKIVQLQNSVEGTESDTTCTELLKALKDRIEIETNRAQDLKSKLDLHEAAENVKTQAMREQLQTLENRNEILNQKVEELEASSKVLKSNLANQDILTTNNKANDVEHKTDDSGVDMQEEGMITDKDDKVIQDDNEDEENQQLMDDENIIKAQATTGMSPLKRSPNKKNKKKKNKKNLTTF</sequence>
<evidence type="ECO:0000313" key="5">
    <source>
        <dbReference type="Proteomes" id="UP000790833"/>
    </source>
</evidence>
<feature type="coiled-coil region" evidence="1">
    <location>
        <begin position="684"/>
        <end position="777"/>
    </location>
</feature>
<evidence type="ECO:0000313" key="4">
    <source>
        <dbReference type="EMBL" id="KAG7195226.1"/>
    </source>
</evidence>
<feature type="region of interest" description="Disordered" evidence="2">
    <location>
        <begin position="789"/>
        <end position="868"/>
    </location>
</feature>
<feature type="region of interest" description="Disordered" evidence="2">
    <location>
        <begin position="338"/>
        <end position="672"/>
    </location>
</feature>
<feature type="compositionally biased region" description="Acidic residues" evidence="2">
    <location>
        <begin position="820"/>
        <end position="834"/>
    </location>
</feature>
<feature type="compositionally biased region" description="Basic and acidic residues" evidence="2">
    <location>
        <begin position="495"/>
        <end position="543"/>
    </location>
</feature>
<name>A0A9P8AJW6_9ASCO</name>
<feature type="coiled-coil region" evidence="1">
    <location>
        <begin position="30"/>
        <end position="68"/>
    </location>
</feature>
<feature type="chain" id="PRO_5040371566" evidence="3">
    <location>
        <begin position="21"/>
        <end position="868"/>
    </location>
</feature>
<dbReference type="RefSeq" id="XP_043050773.1">
    <property type="nucleotide sequence ID" value="XM_043194449.1"/>
</dbReference>
<feature type="compositionally biased region" description="Polar residues" evidence="2">
    <location>
        <begin position="419"/>
        <end position="433"/>
    </location>
</feature>
<accession>A0A9P8AJW6</accession>
<feature type="compositionally biased region" description="Basic and acidic residues" evidence="2">
    <location>
        <begin position="436"/>
        <end position="445"/>
    </location>
</feature>